<dbReference type="InterPro" id="IPR009057">
    <property type="entry name" value="Homeodomain-like_sf"/>
</dbReference>
<evidence type="ECO:0000256" key="4">
    <source>
        <dbReference type="PROSITE-ProRule" id="PRU00335"/>
    </source>
</evidence>
<dbReference type="Gene3D" id="1.10.10.60">
    <property type="entry name" value="Homeodomain-like"/>
    <property type="match status" value="1"/>
</dbReference>
<evidence type="ECO:0000256" key="1">
    <source>
        <dbReference type="ARBA" id="ARBA00023015"/>
    </source>
</evidence>
<dbReference type="EMBL" id="PVNG01000021">
    <property type="protein sequence ID" value="PRX58983.1"/>
    <property type="molecule type" value="Genomic_DNA"/>
</dbReference>
<dbReference type="GO" id="GO:0000976">
    <property type="term" value="F:transcription cis-regulatory region binding"/>
    <property type="evidence" value="ECO:0007669"/>
    <property type="project" value="TreeGrafter"/>
</dbReference>
<dbReference type="Gene3D" id="1.10.357.10">
    <property type="entry name" value="Tetracycline Repressor, domain 2"/>
    <property type="match status" value="1"/>
</dbReference>
<proteinExistence type="predicted"/>
<dbReference type="RefSeq" id="WP_181308307.1">
    <property type="nucleotide sequence ID" value="NZ_CP109074.1"/>
</dbReference>
<dbReference type="PANTHER" id="PTHR30055:SF151">
    <property type="entry name" value="TRANSCRIPTIONAL REGULATORY PROTEIN"/>
    <property type="match status" value="1"/>
</dbReference>
<evidence type="ECO:0000259" key="6">
    <source>
        <dbReference type="PROSITE" id="PS50977"/>
    </source>
</evidence>
<comment type="caution">
    <text evidence="7">The sequence shown here is derived from an EMBL/GenBank/DDBJ whole genome shotgun (WGS) entry which is preliminary data.</text>
</comment>
<reference evidence="7 8" key="1">
    <citation type="submission" date="2018-03" db="EMBL/GenBank/DDBJ databases">
        <title>Genomic Encyclopedia of Type Strains, Phase III (KMG-III): the genomes of soil and plant-associated and newly described type strains.</title>
        <authorList>
            <person name="Whitman W."/>
        </authorList>
    </citation>
    <scope>NUCLEOTIDE SEQUENCE [LARGE SCALE GENOMIC DNA]</scope>
    <source>
        <strain evidence="7 8">CGMCC 4.7104</strain>
    </source>
</reference>
<keyword evidence="3" id="KW-0804">Transcription</keyword>
<dbReference type="SUPFAM" id="SSF48498">
    <property type="entry name" value="Tetracyclin repressor-like, C-terminal domain"/>
    <property type="match status" value="1"/>
</dbReference>
<gene>
    <name evidence="7" type="ORF">B0I32_12187</name>
</gene>
<dbReference type="GO" id="GO:0045892">
    <property type="term" value="P:negative regulation of DNA-templated transcription"/>
    <property type="evidence" value="ECO:0007669"/>
    <property type="project" value="InterPro"/>
</dbReference>
<feature type="region of interest" description="Disordered" evidence="5">
    <location>
        <begin position="1"/>
        <end position="27"/>
    </location>
</feature>
<dbReference type="GO" id="GO:0003700">
    <property type="term" value="F:DNA-binding transcription factor activity"/>
    <property type="evidence" value="ECO:0007669"/>
    <property type="project" value="TreeGrafter"/>
</dbReference>
<evidence type="ECO:0000313" key="7">
    <source>
        <dbReference type="EMBL" id="PRX58983.1"/>
    </source>
</evidence>
<feature type="DNA-binding region" description="H-T-H motif" evidence="4">
    <location>
        <begin position="53"/>
        <end position="72"/>
    </location>
</feature>
<dbReference type="AlphaFoldDB" id="A0A2T0MMD5"/>
<dbReference type="Proteomes" id="UP000238312">
    <property type="component" value="Unassembled WGS sequence"/>
</dbReference>
<keyword evidence="2 4" id="KW-0238">DNA-binding</keyword>
<name>A0A2T0MMD5_9ACTN</name>
<dbReference type="PANTHER" id="PTHR30055">
    <property type="entry name" value="HTH-TYPE TRANSCRIPTIONAL REGULATOR RUTR"/>
    <property type="match status" value="1"/>
</dbReference>
<dbReference type="InterPro" id="IPR001647">
    <property type="entry name" value="HTH_TetR"/>
</dbReference>
<dbReference type="Pfam" id="PF02909">
    <property type="entry name" value="TetR_C_1"/>
    <property type="match status" value="1"/>
</dbReference>
<protein>
    <submittedName>
        <fullName evidence="7">TetR family transcriptional regulator</fullName>
    </submittedName>
</protein>
<sequence length="240" mass="26203">MTSRPAPDQGRPEPGEPRRARRGSRTQAVSVTLDDVADAALRQAGQSGLDAVTIRSVATELGISPMTIYRFVDSKDELIDAMLVLALSRMEVPHSSASDWRQRVIDIMVAWRELLLAHPSVVQMLVNRRVPAHSEGLGRLAEHVLANLEDGGITGEEAARTFWRIFSFTFGHIVFERPRRDIDAEAQAEAGRAMAATARLRGFERVRDLAGELTDIAARGTLESSLKVLLDGVGARPSGT</sequence>
<accession>A0A2T0MMD5</accession>
<keyword evidence="8" id="KW-1185">Reference proteome</keyword>
<keyword evidence="1" id="KW-0805">Transcription regulation</keyword>
<organism evidence="7 8">
    <name type="scientific">Nonomuraea fuscirosea</name>
    <dbReference type="NCBI Taxonomy" id="1291556"/>
    <lineage>
        <taxon>Bacteria</taxon>
        <taxon>Bacillati</taxon>
        <taxon>Actinomycetota</taxon>
        <taxon>Actinomycetes</taxon>
        <taxon>Streptosporangiales</taxon>
        <taxon>Streptosporangiaceae</taxon>
        <taxon>Nonomuraea</taxon>
    </lineage>
</organism>
<dbReference type="InterPro" id="IPR004111">
    <property type="entry name" value="Repressor_TetR_C"/>
</dbReference>
<feature type="domain" description="HTH tetR-type" evidence="6">
    <location>
        <begin position="30"/>
        <end position="90"/>
    </location>
</feature>
<dbReference type="SUPFAM" id="SSF46689">
    <property type="entry name" value="Homeodomain-like"/>
    <property type="match status" value="1"/>
</dbReference>
<evidence type="ECO:0000256" key="5">
    <source>
        <dbReference type="SAM" id="MobiDB-lite"/>
    </source>
</evidence>
<dbReference type="Pfam" id="PF00440">
    <property type="entry name" value="TetR_N"/>
    <property type="match status" value="1"/>
</dbReference>
<evidence type="ECO:0000313" key="8">
    <source>
        <dbReference type="Proteomes" id="UP000238312"/>
    </source>
</evidence>
<dbReference type="InterPro" id="IPR050109">
    <property type="entry name" value="HTH-type_TetR-like_transc_reg"/>
</dbReference>
<dbReference type="PROSITE" id="PS50977">
    <property type="entry name" value="HTH_TETR_2"/>
    <property type="match status" value="1"/>
</dbReference>
<evidence type="ECO:0000256" key="3">
    <source>
        <dbReference type="ARBA" id="ARBA00023163"/>
    </source>
</evidence>
<evidence type="ECO:0000256" key="2">
    <source>
        <dbReference type="ARBA" id="ARBA00023125"/>
    </source>
</evidence>
<dbReference type="InterPro" id="IPR036271">
    <property type="entry name" value="Tet_transcr_reg_TetR-rel_C_sf"/>
</dbReference>